<feature type="non-terminal residue" evidence="2">
    <location>
        <position position="1100"/>
    </location>
</feature>
<feature type="region of interest" description="Disordered" evidence="1">
    <location>
        <begin position="413"/>
        <end position="464"/>
    </location>
</feature>
<dbReference type="InterPro" id="IPR051118">
    <property type="entry name" value="LST-2"/>
</dbReference>
<feature type="compositionally biased region" description="Low complexity" evidence="1">
    <location>
        <begin position="968"/>
        <end position="981"/>
    </location>
</feature>
<evidence type="ECO:0000313" key="2">
    <source>
        <dbReference type="EMBL" id="WAR21492.1"/>
    </source>
</evidence>
<proteinExistence type="predicted"/>
<name>A0ABY7FKC3_MYAAR</name>
<feature type="compositionally biased region" description="Polar residues" evidence="1">
    <location>
        <begin position="986"/>
        <end position="1010"/>
    </location>
</feature>
<evidence type="ECO:0000313" key="3">
    <source>
        <dbReference type="Proteomes" id="UP001164746"/>
    </source>
</evidence>
<dbReference type="PANTHER" id="PTHR46465">
    <property type="entry name" value="LATERAL SIGNALING TARGET PROTEIN 2 HOMOLOG"/>
    <property type="match status" value="1"/>
</dbReference>
<feature type="compositionally biased region" description="Polar residues" evidence="1">
    <location>
        <begin position="444"/>
        <end position="460"/>
    </location>
</feature>
<feature type="compositionally biased region" description="Low complexity" evidence="1">
    <location>
        <begin position="613"/>
        <end position="624"/>
    </location>
</feature>
<feature type="compositionally biased region" description="Polar residues" evidence="1">
    <location>
        <begin position="320"/>
        <end position="338"/>
    </location>
</feature>
<protein>
    <submittedName>
        <fullName evidence="2">LST2-like protein</fullName>
    </submittedName>
</protein>
<gene>
    <name evidence="2" type="ORF">MAR_015466</name>
</gene>
<feature type="region of interest" description="Disordered" evidence="1">
    <location>
        <begin position="675"/>
        <end position="794"/>
    </location>
</feature>
<feature type="compositionally biased region" description="Pro residues" evidence="1">
    <location>
        <begin position="958"/>
        <end position="967"/>
    </location>
</feature>
<feature type="region of interest" description="Disordered" evidence="1">
    <location>
        <begin position="353"/>
        <end position="391"/>
    </location>
</feature>
<feature type="compositionally biased region" description="Polar residues" evidence="1">
    <location>
        <begin position="479"/>
        <end position="496"/>
    </location>
</feature>
<dbReference type="Proteomes" id="UP001164746">
    <property type="component" value="Chromosome 12"/>
</dbReference>
<accession>A0ABY7FKC3</accession>
<feature type="compositionally biased region" description="Basic and acidic residues" evidence="1">
    <location>
        <begin position="755"/>
        <end position="770"/>
    </location>
</feature>
<keyword evidence="3" id="KW-1185">Reference proteome</keyword>
<feature type="region of interest" description="Disordered" evidence="1">
    <location>
        <begin position="604"/>
        <end position="630"/>
    </location>
</feature>
<feature type="region of interest" description="Disordered" evidence="1">
    <location>
        <begin position="540"/>
        <end position="582"/>
    </location>
</feature>
<organism evidence="2 3">
    <name type="scientific">Mya arenaria</name>
    <name type="common">Soft-shell clam</name>
    <dbReference type="NCBI Taxonomy" id="6604"/>
    <lineage>
        <taxon>Eukaryota</taxon>
        <taxon>Metazoa</taxon>
        <taxon>Spiralia</taxon>
        <taxon>Lophotrochozoa</taxon>
        <taxon>Mollusca</taxon>
        <taxon>Bivalvia</taxon>
        <taxon>Autobranchia</taxon>
        <taxon>Heteroconchia</taxon>
        <taxon>Euheterodonta</taxon>
        <taxon>Imparidentia</taxon>
        <taxon>Neoheterodontei</taxon>
        <taxon>Myida</taxon>
        <taxon>Myoidea</taxon>
        <taxon>Myidae</taxon>
        <taxon>Mya</taxon>
    </lineage>
</organism>
<feature type="region of interest" description="Disordered" evidence="1">
    <location>
        <begin position="953"/>
        <end position="1027"/>
    </location>
</feature>
<feature type="compositionally biased region" description="Basic and acidic residues" evidence="1">
    <location>
        <begin position="544"/>
        <end position="555"/>
    </location>
</feature>
<sequence>MNSFRRWLYKPKKNDSTLLANFYFADDDLNQVAAELDSFDGRKDPERCTMLVNQLRVCQDKVLTVIQRIMNDAIPTQRASRDFRVKFPDDVLQESLAGQLWFGAECLAAGSSILNREVESASMRPLARALTKNLDSLRGVLREQCLRSCTEYTWRIQEALVIFDKLFAEFELSYVSAMVPVKTMKEYDMLQEVTVLFSETVHRALQLGLLSQDTVDDCDPALMFTIPRLAIVSGLLVYPEGPLNPDMEPTNMTEMFRPFQTLLQKISCEEPDVPTPALVSQSDALLHAGGQSEVLLQVDQGFHEGGEGIVPVDAISLDINDSSPLSGSPRTPVNQMNSEPDFAQISPCSTLVDEFNSSGMDDNRLNLNLNKSESQDSGLHSENVSTSDTVTVDSPPAVALEHDSPLTCVRTATSDSRLNSTNTVTVDSPSSVSPEHDSPPTCVKTATSDSRLNSAETVMDNSPPAVELDHDSQLASVRTASSDSRLNSAGTGTQATEAEHFSKDQTTCDTENICDKDTDGDSDEADSVCERDVEGTANSSYDVGDCKPVNEKQSEISEDPLVKSSAEDTVGEISSESSSHPTGVARQFSWQYNVQFALPHISLNQDPDMDRQSSGSFSSDSTVSEAGHIGESVSDFVIETLANMNMGTDRSRTQSSQSHHNVLSKRLDTMERHHHHNTAANHGSSSSSFCPQRSREVPDLSVPSTSHQQHGSRHHRSSSKPKSLSAQEKRDSVENISCEIGAQSDSGVGVCQAETADKTNESSLEEHKDTTNISQNQKSKHATNGDESDQHTSVTDGLNLEQATGMSNGGDVGVVVDPGSGGPGKVGVSLDGPVLKSEEIGDTEGGEELSMSCSSCQTSSIGCDCENDQLCTCIGSETSSYNSDGNDEEEVALAIRAAESASRNEIRARFCNSTDLIHRLFVCIAGVADQLQTNYASDLRHILKCVFEMHTSDDPIEDTPPAPPPQQTTPDTSNSPSTHDPAVPINQESPCNGMSPNNQNIPETTSQSGPIQPDIQPRPRATRVSSSPRRIFDDLLLEMFLHNGSPAAVWPPKACTSVSPMFPLPSLPLHSYSSVLTHNCINALRHLSILSSYNVILNYD</sequence>
<feature type="compositionally biased region" description="Low complexity" evidence="1">
    <location>
        <begin position="419"/>
        <end position="433"/>
    </location>
</feature>
<feature type="region of interest" description="Disordered" evidence="1">
    <location>
        <begin position="479"/>
        <end position="526"/>
    </location>
</feature>
<feature type="compositionally biased region" description="Polar residues" evidence="1">
    <location>
        <begin position="355"/>
        <end position="391"/>
    </location>
</feature>
<reference evidence="2" key="1">
    <citation type="submission" date="2022-11" db="EMBL/GenBank/DDBJ databases">
        <title>Centuries of genome instability and evolution in soft-shell clam transmissible cancer (bioRxiv).</title>
        <authorList>
            <person name="Hart S.F.M."/>
            <person name="Yonemitsu M.A."/>
            <person name="Giersch R.M."/>
            <person name="Beal B.F."/>
            <person name="Arriagada G."/>
            <person name="Davis B.W."/>
            <person name="Ostrander E.A."/>
            <person name="Goff S.P."/>
            <person name="Metzger M.J."/>
        </authorList>
    </citation>
    <scope>NUCLEOTIDE SEQUENCE</scope>
    <source>
        <strain evidence="2">MELC-2E11</strain>
        <tissue evidence="2">Siphon/mantle</tissue>
    </source>
</reference>
<evidence type="ECO:0000256" key="1">
    <source>
        <dbReference type="SAM" id="MobiDB-lite"/>
    </source>
</evidence>
<feature type="compositionally biased region" description="Polar residues" evidence="1">
    <location>
        <begin position="572"/>
        <end position="581"/>
    </location>
</feature>
<feature type="region of interest" description="Disordered" evidence="1">
    <location>
        <begin position="320"/>
        <end position="340"/>
    </location>
</feature>
<dbReference type="EMBL" id="CP111023">
    <property type="protein sequence ID" value="WAR21492.1"/>
    <property type="molecule type" value="Genomic_DNA"/>
</dbReference>
<feature type="compositionally biased region" description="Basic residues" evidence="1">
    <location>
        <begin position="710"/>
        <end position="719"/>
    </location>
</feature>
<dbReference type="PANTHER" id="PTHR46465:SF2">
    <property type="entry name" value="LATERAL SIGNALING TARGET PROTEIN 2 HOMOLOG"/>
    <property type="match status" value="1"/>
</dbReference>